<proteinExistence type="predicted"/>
<geneLocation type="plasmid" evidence="1">
    <name>pPHE24</name>
</geneLocation>
<dbReference type="AlphaFoldDB" id="A0A220ITI6"/>
<protein>
    <submittedName>
        <fullName evidence="1">Uncharacterized protein</fullName>
    </submittedName>
</protein>
<keyword evidence="1" id="KW-0614">Plasmid</keyword>
<organism evidence="1">
    <name type="scientific">Pseudomonas fluorescens</name>
    <dbReference type="NCBI Taxonomy" id="294"/>
    <lineage>
        <taxon>Bacteria</taxon>
        <taxon>Pseudomonadati</taxon>
        <taxon>Pseudomonadota</taxon>
        <taxon>Gammaproteobacteria</taxon>
        <taxon>Pseudomonadales</taxon>
        <taxon>Pseudomonadaceae</taxon>
        <taxon>Pseudomonas</taxon>
    </lineage>
</organism>
<name>A0A220ITI6_PSEFL</name>
<reference evidence="1" key="1">
    <citation type="submission" date="2017-01" db="EMBL/GenBank/DDBJ databases">
        <title>IS1411 activates the repA gene of the plasmid pG20 in Pseudomonas fluorescens PC20.</title>
        <authorList>
            <person name="Naanuri E."/>
            <person name="Heinaru E."/>
            <person name="Joesaar M."/>
            <person name="Heinaru A."/>
        </authorList>
    </citation>
    <scope>NUCLEOTIDE SEQUENCE</scope>
    <source>
        <strain evidence="1">PC24</strain>
        <plasmid evidence="1">pPHE24</plasmid>
    </source>
</reference>
<evidence type="ECO:0000313" key="1">
    <source>
        <dbReference type="EMBL" id="ASI38177.1"/>
    </source>
</evidence>
<sequence>MPKAHRCYSKPCSSWSKCVTRLPTRTSWIPLLRARPMRSVLNRLDEWADRLDAGGTRALWGARDAMTQQLEGRVGLFHALRRASSWDEVFDLISANGYTLIPNGEDFIAADMSTGLMFSLWDCGHSRLVFEERLGHFPDSPPTSR</sequence>
<accession>A0A220ITI6</accession>
<dbReference type="EMBL" id="KY503037">
    <property type="protein sequence ID" value="ASI38177.1"/>
    <property type="molecule type" value="Genomic_DNA"/>
</dbReference>